<evidence type="ECO:0000256" key="2">
    <source>
        <dbReference type="ARBA" id="ARBA00004734"/>
    </source>
</evidence>
<dbReference type="SMART" id="SM00998">
    <property type="entry name" value="ADSL_C"/>
    <property type="match status" value="1"/>
</dbReference>
<dbReference type="GO" id="GO:0044208">
    <property type="term" value="P:'de novo' AMP biosynthetic process"/>
    <property type="evidence" value="ECO:0007669"/>
    <property type="project" value="UniProtKB-UniPathway"/>
</dbReference>
<evidence type="ECO:0000256" key="3">
    <source>
        <dbReference type="ARBA" id="ARBA00008273"/>
    </source>
</evidence>
<dbReference type="InterPro" id="IPR004769">
    <property type="entry name" value="Pur_lyase"/>
</dbReference>
<dbReference type="CDD" id="cd01360">
    <property type="entry name" value="Adenylsuccinate_lyase_1"/>
    <property type="match status" value="1"/>
</dbReference>
<comment type="similarity">
    <text evidence="3 12">Belongs to the lyase 1 family. Adenylosuccinate lyase subfamily.</text>
</comment>
<dbReference type="EMBL" id="PFMR01000067">
    <property type="protein sequence ID" value="PIZ17911.1"/>
    <property type="molecule type" value="Genomic_DNA"/>
</dbReference>
<sequence length="430" mass="48853">MIARYTLPDMGAIWEEKNRYRTWLDIELLACEANAKLGKIPASAIPKIRKRAKVNLGRIHKLDEITNHEVVAFVRSLAEQAGKEGKYIHLGLTSSDIMDTGFFLQVRQSAEIIVKDMEGLVRILKAKAKQYKNTVMMGRTHNVHAQPITFGLKLAIWYTEMQRNLQRVRDAAEQINCGKISGAVGTYAEVEPFVEQYVCGKLGLKPAPVSNQIIQRDRLAHFLSALAITASSLDKFCQEIRNLQHTEILEVEEYFSPTQKGSSAMPHKRNPVIAERISGLSRVIRANALAGFENMPLWHERDISHSSAERVIVPDSCILADYILRKFTGLVEKMNVYAGRMKENFSASRNLIFSQRVLVRLVEKGMDSKAAYDLVQKNAMKTWKDETDFKEEIKKDLAVTKILSGKEIEGCFNLSHFLRHIPRIFRRLGI</sequence>
<dbReference type="UniPathway" id="UPA00074">
    <property type="reaction ID" value="UER00132"/>
</dbReference>
<gene>
    <name evidence="14" type="ORF">COY52_02170</name>
</gene>
<comment type="caution">
    <text evidence="14">The sequence shown here is derived from an EMBL/GenBank/DDBJ whole genome shotgun (WGS) entry which is preliminary data.</text>
</comment>
<dbReference type="AlphaFoldDB" id="A0A2M7SEL1"/>
<dbReference type="PRINTS" id="PR00145">
    <property type="entry name" value="ARGSUCLYASE"/>
</dbReference>
<evidence type="ECO:0000256" key="1">
    <source>
        <dbReference type="ARBA" id="ARBA00004706"/>
    </source>
</evidence>
<dbReference type="GO" id="GO:0006189">
    <property type="term" value="P:'de novo' IMP biosynthetic process"/>
    <property type="evidence" value="ECO:0007669"/>
    <property type="project" value="UniProtKB-UniPathway"/>
</dbReference>
<dbReference type="Pfam" id="PF10397">
    <property type="entry name" value="ADSL_C"/>
    <property type="match status" value="1"/>
</dbReference>
<dbReference type="FunFam" id="1.10.40.30:FF:000007">
    <property type="entry name" value="Adenylosuccinate lyase"/>
    <property type="match status" value="1"/>
</dbReference>
<evidence type="ECO:0000256" key="11">
    <source>
        <dbReference type="NCBIfam" id="TIGR00928"/>
    </source>
</evidence>
<evidence type="ECO:0000256" key="8">
    <source>
        <dbReference type="ARBA" id="ARBA00024477"/>
    </source>
</evidence>
<dbReference type="InterPro" id="IPR008948">
    <property type="entry name" value="L-Aspartase-like"/>
</dbReference>
<feature type="domain" description="Adenylosuccinate lyase C-terminal" evidence="13">
    <location>
        <begin position="349"/>
        <end position="429"/>
    </location>
</feature>
<evidence type="ECO:0000256" key="4">
    <source>
        <dbReference type="ARBA" id="ARBA00012339"/>
    </source>
</evidence>
<dbReference type="GO" id="GO:0070626">
    <property type="term" value="F:(S)-2-(5-amino-1-(5-phospho-D-ribosyl)imidazole-4-carboxamido) succinate lyase (fumarate-forming) activity"/>
    <property type="evidence" value="ECO:0007669"/>
    <property type="project" value="TreeGrafter"/>
</dbReference>
<evidence type="ECO:0000256" key="7">
    <source>
        <dbReference type="ARBA" id="ARBA00023239"/>
    </source>
</evidence>
<dbReference type="PROSITE" id="PS00163">
    <property type="entry name" value="FUMARATE_LYASES"/>
    <property type="match status" value="1"/>
</dbReference>
<dbReference type="Gene3D" id="1.20.200.10">
    <property type="entry name" value="Fumarase/aspartase (Central domain)"/>
    <property type="match status" value="1"/>
</dbReference>
<dbReference type="InterPro" id="IPR022761">
    <property type="entry name" value="Fumarate_lyase_N"/>
</dbReference>
<protein>
    <recommendedName>
        <fullName evidence="5 11">Adenylosuccinate lyase</fullName>
        <shortName evidence="12">ASL</shortName>
        <ecNumber evidence="4 11">4.3.2.2</ecNumber>
    </recommendedName>
    <alternativeName>
        <fullName evidence="9 12">Adenylosuccinase</fullName>
    </alternativeName>
</protein>
<evidence type="ECO:0000256" key="5">
    <source>
        <dbReference type="ARBA" id="ARBA00017058"/>
    </source>
</evidence>
<evidence type="ECO:0000259" key="13">
    <source>
        <dbReference type="SMART" id="SM00998"/>
    </source>
</evidence>
<dbReference type="InterPro" id="IPR024083">
    <property type="entry name" value="Fumarase/histidase_N"/>
</dbReference>
<dbReference type="PANTHER" id="PTHR43172:SF1">
    <property type="entry name" value="ADENYLOSUCCINATE LYASE"/>
    <property type="match status" value="1"/>
</dbReference>
<dbReference type="Gene3D" id="1.10.275.10">
    <property type="entry name" value="Fumarase/aspartase (N-terminal domain)"/>
    <property type="match status" value="1"/>
</dbReference>
<accession>A0A2M7SEL1</accession>
<dbReference type="PANTHER" id="PTHR43172">
    <property type="entry name" value="ADENYLOSUCCINATE LYASE"/>
    <property type="match status" value="1"/>
</dbReference>
<dbReference type="GO" id="GO:0004018">
    <property type="term" value="F:N6-(1,2-dicarboxyethyl)AMP AMP-lyase (fumarate-forming) activity"/>
    <property type="evidence" value="ECO:0007669"/>
    <property type="project" value="UniProtKB-UniRule"/>
</dbReference>
<keyword evidence="6 12" id="KW-0658">Purine biosynthesis</keyword>
<comment type="catalytic activity">
    <reaction evidence="8">
        <text>(2S)-2-[5-amino-1-(5-phospho-beta-D-ribosyl)imidazole-4-carboxamido]succinate = 5-amino-1-(5-phospho-beta-D-ribosyl)imidazole-4-carboxamide + fumarate</text>
        <dbReference type="Rhea" id="RHEA:23920"/>
        <dbReference type="ChEBI" id="CHEBI:29806"/>
        <dbReference type="ChEBI" id="CHEBI:58443"/>
        <dbReference type="ChEBI" id="CHEBI:58475"/>
        <dbReference type="EC" id="4.3.2.2"/>
    </reaction>
    <physiologicalReaction direction="left-to-right" evidence="8">
        <dbReference type="Rhea" id="RHEA:23921"/>
    </physiologicalReaction>
</comment>
<dbReference type="InterPro" id="IPR019468">
    <property type="entry name" value="AdenyloSucc_lyase_C"/>
</dbReference>
<comment type="pathway">
    <text evidence="2 12">Purine metabolism; AMP biosynthesis via de novo pathway; AMP from IMP: step 2/2.</text>
</comment>
<comment type="pathway">
    <text evidence="1 12">Purine metabolism; IMP biosynthesis via de novo pathway; 5-amino-1-(5-phospho-D-ribosyl)imidazole-4-carboxamide from 5-amino-1-(5-phospho-D-ribosyl)imidazole-4-carboxylate: step 2/2.</text>
</comment>
<dbReference type="SUPFAM" id="SSF48557">
    <property type="entry name" value="L-aspartase-like"/>
    <property type="match status" value="1"/>
</dbReference>
<dbReference type="FunFam" id="1.20.200.10:FF:000008">
    <property type="entry name" value="Adenylosuccinate lyase"/>
    <property type="match status" value="1"/>
</dbReference>
<dbReference type="UniPathway" id="UPA00075">
    <property type="reaction ID" value="UER00336"/>
</dbReference>
<dbReference type="GO" id="GO:0005829">
    <property type="term" value="C:cytosol"/>
    <property type="evidence" value="ECO:0007669"/>
    <property type="project" value="TreeGrafter"/>
</dbReference>
<evidence type="ECO:0000313" key="15">
    <source>
        <dbReference type="Proteomes" id="UP000229307"/>
    </source>
</evidence>
<dbReference type="InterPro" id="IPR020557">
    <property type="entry name" value="Fumarate_lyase_CS"/>
</dbReference>
<evidence type="ECO:0000256" key="12">
    <source>
        <dbReference type="RuleBase" id="RU361172"/>
    </source>
</evidence>
<evidence type="ECO:0000256" key="10">
    <source>
        <dbReference type="ARBA" id="ARBA00049115"/>
    </source>
</evidence>
<dbReference type="NCBIfam" id="TIGR00928">
    <property type="entry name" value="purB"/>
    <property type="match status" value="1"/>
</dbReference>
<proteinExistence type="inferred from homology"/>
<dbReference type="InterPro" id="IPR000362">
    <property type="entry name" value="Fumarate_lyase_fam"/>
</dbReference>
<evidence type="ECO:0000256" key="6">
    <source>
        <dbReference type="ARBA" id="ARBA00022755"/>
    </source>
</evidence>
<comment type="catalytic activity">
    <reaction evidence="10">
        <text>N(6)-(1,2-dicarboxyethyl)-AMP = fumarate + AMP</text>
        <dbReference type="Rhea" id="RHEA:16853"/>
        <dbReference type="ChEBI" id="CHEBI:29806"/>
        <dbReference type="ChEBI" id="CHEBI:57567"/>
        <dbReference type="ChEBI" id="CHEBI:456215"/>
        <dbReference type="EC" id="4.3.2.2"/>
    </reaction>
    <physiologicalReaction direction="left-to-right" evidence="10">
        <dbReference type="Rhea" id="RHEA:16854"/>
    </physiologicalReaction>
</comment>
<dbReference type="EC" id="4.3.2.2" evidence="4 11"/>
<dbReference type="Proteomes" id="UP000229307">
    <property type="component" value="Unassembled WGS sequence"/>
</dbReference>
<evidence type="ECO:0000313" key="14">
    <source>
        <dbReference type="EMBL" id="PIZ17911.1"/>
    </source>
</evidence>
<dbReference type="Gene3D" id="1.10.40.30">
    <property type="entry name" value="Fumarase/aspartase (C-terminal domain)"/>
    <property type="match status" value="1"/>
</dbReference>
<name>A0A2M7SEL1_9BACT</name>
<dbReference type="Pfam" id="PF00206">
    <property type="entry name" value="Lyase_1"/>
    <property type="match status" value="1"/>
</dbReference>
<reference evidence="15" key="1">
    <citation type="submission" date="2017-09" db="EMBL/GenBank/DDBJ databases">
        <title>Depth-based differentiation of microbial function through sediment-hosted aquifers and enrichment of novel symbionts in the deep terrestrial subsurface.</title>
        <authorList>
            <person name="Probst A.J."/>
            <person name="Ladd B."/>
            <person name="Jarett J.K."/>
            <person name="Geller-Mcgrath D.E."/>
            <person name="Sieber C.M.K."/>
            <person name="Emerson J.B."/>
            <person name="Anantharaman K."/>
            <person name="Thomas B.C."/>
            <person name="Malmstrom R."/>
            <person name="Stieglmeier M."/>
            <person name="Klingl A."/>
            <person name="Woyke T."/>
            <person name="Ryan C.M."/>
            <person name="Banfield J.F."/>
        </authorList>
    </citation>
    <scope>NUCLEOTIDE SEQUENCE [LARGE SCALE GENOMIC DNA]</scope>
</reference>
<organism evidence="14 15">
    <name type="scientific">Candidatus Desantisbacteria bacterium CG_4_10_14_0_8_um_filter_48_22</name>
    <dbReference type="NCBI Taxonomy" id="1974543"/>
    <lineage>
        <taxon>Bacteria</taxon>
        <taxon>Candidatus Desantisiibacteriota</taxon>
    </lineage>
</organism>
<dbReference type="PRINTS" id="PR00149">
    <property type="entry name" value="FUMRATELYASE"/>
</dbReference>
<keyword evidence="7 12" id="KW-0456">Lyase</keyword>
<evidence type="ECO:0000256" key="9">
    <source>
        <dbReference type="ARBA" id="ARBA00030717"/>
    </source>
</evidence>